<dbReference type="PANTHER" id="PTHR35496:SF4">
    <property type="entry name" value="2S SULFUR-RICH SEED STORAGE PROTEIN 2-LIKE"/>
    <property type="match status" value="1"/>
</dbReference>
<dbReference type="InterPro" id="IPR000617">
    <property type="entry name" value="Napin/2SS/CON"/>
</dbReference>
<keyword evidence="7" id="KW-1185">Reference proteome</keyword>
<reference evidence="5" key="1">
    <citation type="submission" date="2016-10" db="EMBL/GenBank/DDBJ databases">
        <title>The evolution of sex chromosomes in Asparagus.</title>
        <authorList>
            <person name="Leebens-Mack J."/>
            <person name="Bowers J."/>
            <person name="Harkess A."/>
            <person name="Ayyampalayam S."/>
        </authorList>
    </citation>
    <scope>NUCLEOTIDE SEQUENCE [LARGE SCALE GENOMIC DNA]</scope>
    <source>
        <tissue evidence="5">Spear</tissue>
    </source>
</reference>
<gene>
    <name evidence="5" type="ORF">A4U43_C03F9640</name>
    <name evidence="6" type="ORF">A4U43_C03F9680</name>
</gene>
<keyword evidence="3" id="KW-0732">Signal</keyword>
<dbReference type="Gramene" id="ONK74741">
    <property type="protein sequence ID" value="ONK74741"/>
    <property type="gene ID" value="A4U43_C03F9680"/>
</dbReference>
<organism evidence="5 7">
    <name type="scientific">Asparagus officinalis</name>
    <name type="common">Garden asparagus</name>
    <dbReference type="NCBI Taxonomy" id="4686"/>
    <lineage>
        <taxon>Eukaryota</taxon>
        <taxon>Viridiplantae</taxon>
        <taxon>Streptophyta</taxon>
        <taxon>Embryophyta</taxon>
        <taxon>Tracheophyta</taxon>
        <taxon>Spermatophyta</taxon>
        <taxon>Magnoliopsida</taxon>
        <taxon>Liliopsida</taxon>
        <taxon>Asparagales</taxon>
        <taxon>Asparagaceae</taxon>
        <taxon>Asparagoideae</taxon>
        <taxon>Asparagus</taxon>
    </lineage>
</organism>
<dbReference type="OrthoDB" id="1922883at2759"/>
<dbReference type="Gene3D" id="1.10.110.10">
    <property type="entry name" value="Plant lipid-transfer and hydrophobic proteins"/>
    <property type="match status" value="1"/>
</dbReference>
<feature type="region of interest" description="Disordered" evidence="2">
    <location>
        <begin position="56"/>
        <end position="75"/>
    </location>
</feature>
<sequence length="147" mass="16653">MKPITITLFLLLALAASAAAFTSEEDASESTCTREMRRHPLDKYCRSFVKQGRRGGSQGEIMMVDDEDDDDGEGAPEECCNQLRRVKEECRCPAVRRMTREIMQQEGKGSVEECRGGRCGEMMMRGMFLPAICGMEPRTCRMRQRTI</sequence>
<evidence type="ECO:0000313" key="7">
    <source>
        <dbReference type="Proteomes" id="UP000243459"/>
    </source>
</evidence>
<dbReference type="EMBL" id="CM007383">
    <property type="protein sequence ID" value="ONK74737.1"/>
    <property type="molecule type" value="Genomic_DNA"/>
</dbReference>
<dbReference type="PANTHER" id="PTHR35496">
    <property type="entry name" value="2S SEED STORAGE PROTEIN 1-RELATED"/>
    <property type="match status" value="1"/>
</dbReference>
<feature type="signal peptide" evidence="3">
    <location>
        <begin position="1"/>
        <end position="20"/>
    </location>
</feature>
<evidence type="ECO:0000313" key="6">
    <source>
        <dbReference type="EMBL" id="ONK74741.1"/>
    </source>
</evidence>
<reference evidence="7" key="2">
    <citation type="journal article" date="2017" name="Nat. Commun.">
        <title>The asparagus genome sheds light on the origin and evolution of a young Y chromosome.</title>
        <authorList>
            <person name="Harkess A."/>
            <person name="Zhou J."/>
            <person name="Xu C."/>
            <person name="Bowers J.E."/>
            <person name="Van der Hulst R."/>
            <person name="Ayyampalayam S."/>
            <person name="Mercati F."/>
            <person name="Riccardi P."/>
            <person name="McKain M.R."/>
            <person name="Kakrana A."/>
            <person name="Tang H."/>
            <person name="Ray J."/>
            <person name="Groenendijk J."/>
            <person name="Arikit S."/>
            <person name="Mathioni S.M."/>
            <person name="Nakano M."/>
            <person name="Shan H."/>
            <person name="Telgmann-Rauber A."/>
            <person name="Kanno A."/>
            <person name="Yue Z."/>
            <person name="Chen H."/>
            <person name="Li W."/>
            <person name="Chen Y."/>
            <person name="Xu X."/>
            <person name="Zhang Y."/>
            <person name="Luo S."/>
            <person name="Chen H."/>
            <person name="Gao J."/>
            <person name="Mao Z."/>
            <person name="Pires J.C."/>
            <person name="Luo M."/>
            <person name="Kudrna D."/>
            <person name="Wing R.A."/>
            <person name="Meyers B.C."/>
            <person name="Yi K."/>
            <person name="Kong H."/>
            <person name="Lavrijsen P."/>
            <person name="Sunseri F."/>
            <person name="Falavigna A."/>
            <person name="Ye Y."/>
            <person name="Leebens-Mack J.H."/>
            <person name="Chen G."/>
        </authorList>
    </citation>
    <scope>NUCLEOTIDE SEQUENCE [LARGE SCALE GENOMIC DNA]</scope>
    <source>
        <strain evidence="7">cv. DH0086</strain>
    </source>
</reference>
<dbReference type="EMBL" id="CM007383">
    <property type="protein sequence ID" value="ONK74741.1"/>
    <property type="molecule type" value="Genomic_DNA"/>
</dbReference>
<feature type="compositionally biased region" description="Acidic residues" evidence="2">
    <location>
        <begin position="63"/>
        <end position="75"/>
    </location>
</feature>
<evidence type="ECO:0000259" key="4">
    <source>
        <dbReference type="SMART" id="SM00499"/>
    </source>
</evidence>
<evidence type="ECO:0000256" key="1">
    <source>
        <dbReference type="ARBA" id="ARBA00008262"/>
    </source>
</evidence>
<dbReference type="InterPro" id="IPR036312">
    <property type="entry name" value="Bifun_inhib/LTP/seed_sf"/>
</dbReference>
<dbReference type="InterPro" id="IPR016140">
    <property type="entry name" value="Bifunc_inhib/LTP/seed_store"/>
</dbReference>
<dbReference type="Pfam" id="PF00234">
    <property type="entry name" value="Tryp_alpha_amyl"/>
    <property type="match status" value="1"/>
</dbReference>
<evidence type="ECO:0000313" key="5">
    <source>
        <dbReference type="EMBL" id="ONK74737.1"/>
    </source>
</evidence>
<name>A0A5P1FBG3_ASPOF</name>
<feature type="chain" id="PRO_5033857911" description="Bifunctional inhibitor/plant lipid transfer protein/seed storage helical domain-containing protein" evidence="3">
    <location>
        <begin position="21"/>
        <end position="147"/>
    </location>
</feature>
<dbReference type="SMART" id="SM00499">
    <property type="entry name" value="AAI"/>
    <property type="match status" value="1"/>
</dbReference>
<dbReference type="Gramene" id="ONK74737">
    <property type="protein sequence ID" value="ONK74737"/>
    <property type="gene ID" value="A4U43_C03F9640"/>
</dbReference>
<dbReference type="OMA" id="KPRRCEM"/>
<evidence type="ECO:0000256" key="3">
    <source>
        <dbReference type="SAM" id="SignalP"/>
    </source>
</evidence>
<evidence type="ECO:0000256" key="2">
    <source>
        <dbReference type="SAM" id="MobiDB-lite"/>
    </source>
</evidence>
<protein>
    <recommendedName>
        <fullName evidence="4">Bifunctional inhibitor/plant lipid transfer protein/seed storage helical domain-containing protein</fullName>
    </recommendedName>
</protein>
<feature type="domain" description="Bifunctional inhibitor/plant lipid transfer protein/seed storage helical" evidence="4">
    <location>
        <begin position="45"/>
        <end position="140"/>
    </location>
</feature>
<proteinExistence type="inferred from homology"/>
<dbReference type="Proteomes" id="UP000243459">
    <property type="component" value="Chromosome 3"/>
</dbReference>
<dbReference type="GO" id="GO:0045735">
    <property type="term" value="F:nutrient reservoir activity"/>
    <property type="evidence" value="ECO:0007669"/>
    <property type="project" value="InterPro"/>
</dbReference>
<comment type="similarity">
    <text evidence="1">Belongs to the 2S seed storage albumins family.</text>
</comment>
<dbReference type="SUPFAM" id="SSF47699">
    <property type="entry name" value="Bifunctional inhibitor/lipid-transfer protein/seed storage 2S albumin"/>
    <property type="match status" value="1"/>
</dbReference>
<dbReference type="AlphaFoldDB" id="A0A5P1FBG3"/>
<accession>A0A5P1FBG3</accession>